<keyword evidence="2" id="KW-1185">Reference proteome</keyword>
<gene>
    <name evidence="1" type="ORF">I4F81_002196</name>
</gene>
<organism evidence="1 2">
    <name type="scientific">Pyropia yezoensis</name>
    <name type="common">Susabi-nori</name>
    <name type="synonym">Porphyra yezoensis</name>
    <dbReference type="NCBI Taxonomy" id="2788"/>
    <lineage>
        <taxon>Eukaryota</taxon>
        <taxon>Rhodophyta</taxon>
        <taxon>Bangiophyceae</taxon>
        <taxon>Bangiales</taxon>
        <taxon>Bangiaceae</taxon>
        <taxon>Pyropia</taxon>
    </lineage>
</organism>
<evidence type="ECO:0000313" key="2">
    <source>
        <dbReference type="Proteomes" id="UP000798662"/>
    </source>
</evidence>
<protein>
    <submittedName>
        <fullName evidence="1">Uncharacterized protein</fullName>
    </submittedName>
</protein>
<dbReference type="EMBL" id="CM020618">
    <property type="protein sequence ID" value="KAK1859601.1"/>
    <property type="molecule type" value="Genomic_DNA"/>
</dbReference>
<comment type="caution">
    <text evidence="1">The sequence shown here is derived from an EMBL/GenBank/DDBJ whole genome shotgun (WGS) entry which is preliminary data.</text>
</comment>
<accession>A0ACC3BPD6</accession>
<name>A0ACC3BPD6_PYRYE</name>
<evidence type="ECO:0000313" key="1">
    <source>
        <dbReference type="EMBL" id="KAK1859601.1"/>
    </source>
</evidence>
<dbReference type="Proteomes" id="UP000798662">
    <property type="component" value="Chromosome 1"/>
</dbReference>
<sequence>MAQTGSLFGEEMWAKLRNDPQVSKLLSENPDLETKMADLRRDPQTLATHISDPRMMQIFSALARQSGGEGGGVAGASFDAAASRAMPSSSGAMPAAGATSGATAPPPPPPAEEEETPEAAAKRKSDDAKAAGNAAYKARKYDDALAAYTEAVEINPDNLAALINRAAVKLDQGDFAAAEADCRTAIEANKERNLRADFKLIARAHGRIGTARARAGNLTGAIEAFESSLIESNDYKINEQLLAAKRALKKQTEEAYISPELSAAAREEGNAAFRVKDFPTAIKHYTEAIKRNPTDPVAYSNRAAAYTKLGEFPMAMKDCDACLDIDGKYIKAWSRKGAIHFFMKEYHKCLDVYQKGLEIDPTSKEMRDGLLKTQQAIAARQNEGGADEATAKQAMQDPEIQAILSDPLINNMLQQMETDPKYAAKAMADPVIAAKINKLIAAGVLRTG</sequence>
<proteinExistence type="predicted"/>
<reference evidence="1" key="1">
    <citation type="submission" date="2019-11" db="EMBL/GenBank/DDBJ databases">
        <title>Nori genome reveals adaptations in red seaweeds to the harsh intertidal environment.</title>
        <authorList>
            <person name="Wang D."/>
            <person name="Mao Y."/>
        </authorList>
    </citation>
    <scope>NUCLEOTIDE SEQUENCE</scope>
    <source>
        <tissue evidence="1">Gametophyte</tissue>
    </source>
</reference>